<gene>
    <name evidence="1" type="ORF">SsS58_06183</name>
</gene>
<reference evidence="2" key="1">
    <citation type="submission" date="2015-11" db="EMBL/GenBank/DDBJ databases">
        <authorList>
            <consortium name="Cross-ministerial Strategic Innovation Promotion Program (SIP) consortium"/>
            <person name="Tomihama T."/>
            <person name="Ikenaga M."/>
            <person name="Sakai M."/>
            <person name="Okubo T."/>
            <person name="Ikeda S."/>
        </authorList>
    </citation>
    <scope>NUCLEOTIDE SEQUENCE [LARGE SCALE GENOMIC DNA]</scope>
    <source>
        <strain evidence="2">S58</strain>
    </source>
</reference>
<evidence type="ECO:0000313" key="2">
    <source>
        <dbReference type="Proteomes" id="UP000067448"/>
    </source>
</evidence>
<comment type="caution">
    <text evidence="1">The sequence shown here is derived from an EMBL/GenBank/DDBJ whole genome shotgun (WGS) entry which is preliminary data.</text>
</comment>
<reference evidence="2" key="3">
    <citation type="submission" date="2016-02" db="EMBL/GenBank/DDBJ databases">
        <title>Draft genome of pathogenic Streptomyces sp. in Japan.</title>
        <authorList>
            <person name="Tomihama T."/>
            <person name="Ikenaga M."/>
            <person name="Sakai M."/>
            <person name="Okubo T."/>
            <person name="Ikeda S."/>
        </authorList>
    </citation>
    <scope>NUCLEOTIDE SEQUENCE [LARGE SCALE GENOMIC DNA]</scope>
    <source>
        <strain evidence="2">S58</strain>
    </source>
</reference>
<protein>
    <submittedName>
        <fullName evidence="1">Uncharacterized protein</fullName>
    </submittedName>
</protein>
<evidence type="ECO:0000313" key="1">
    <source>
        <dbReference type="EMBL" id="GAQ65768.1"/>
    </source>
</evidence>
<accession>A0A124C4W9</accession>
<reference evidence="1 2" key="2">
    <citation type="journal article" date="2016" name="Genome Announc.">
        <title>Draft Genome Sequences of Streptomyces scabiei S58, Streptomyces turgidiscabies T45, and Streptomyces acidiscabies a10, the Pathogens of Potato Common Scab, Isolated in Japan.</title>
        <authorList>
            <person name="Tomihama T."/>
            <person name="Nishi Y."/>
            <person name="Sakai M."/>
            <person name="Ikenaga M."/>
            <person name="Okubo T."/>
            <person name="Ikeda S."/>
        </authorList>
    </citation>
    <scope>NUCLEOTIDE SEQUENCE [LARGE SCALE GENOMIC DNA]</scope>
    <source>
        <strain evidence="1 2">S58</strain>
    </source>
</reference>
<sequence length="90" mass="9632">MKRLRTTPAIVTAVRPPAVHNTGAAAEKIAPPSMSLATKAVLGRRRASFGTGEHPRLVEQVDAPDSCQVTVSDAVRFWSAAQEAIRRNPS</sequence>
<proteinExistence type="predicted"/>
<dbReference type="EMBL" id="BCMM01000033">
    <property type="protein sequence ID" value="GAQ65768.1"/>
    <property type="molecule type" value="Genomic_DNA"/>
</dbReference>
<dbReference type="AlphaFoldDB" id="A0A124C4W9"/>
<dbReference type="RefSeq" id="WP_059083097.1">
    <property type="nucleotide sequence ID" value="NZ_BCMM01000033.1"/>
</dbReference>
<organism evidence="1 2">
    <name type="scientific">Streptomyces scabiei</name>
    <dbReference type="NCBI Taxonomy" id="1930"/>
    <lineage>
        <taxon>Bacteria</taxon>
        <taxon>Bacillati</taxon>
        <taxon>Actinomycetota</taxon>
        <taxon>Actinomycetes</taxon>
        <taxon>Kitasatosporales</taxon>
        <taxon>Streptomycetaceae</taxon>
        <taxon>Streptomyces</taxon>
    </lineage>
</organism>
<dbReference type="Proteomes" id="UP000067448">
    <property type="component" value="Unassembled WGS sequence"/>
</dbReference>
<name>A0A124C4W9_STRSC</name>